<feature type="transmembrane region" description="Helical" evidence="1">
    <location>
        <begin position="89"/>
        <end position="109"/>
    </location>
</feature>
<dbReference type="VEuPathDB" id="FungiDB:CC1G_03821"/>
<dbReference type="RefSeq" id="XP_001833604.2">
    <property type="nucleotide sequence ID" value="XM_001833552.2"/>
</dbReference>
<evidence type="ECO:0000313" key="2">
    <source>
        <dbReference type="EMBL" id="EAU88149.2"/>
    </source>
</evidence>
<name>A8NGU8_COPC7</name>
<reference evidence="2 3" key="1">
    <citation type="journal article" date="2010" name="Proc. Natl. Acad. Sci. U.S.A.">
        <title>Insights into evolution of multicellular fungi from the assembled chromosomes of the mushroom Coprinopsis cinerea (Coprinus cinereus).</title>
        <authorList>
            <person name="Stajich J.E."/>
            <person name="Wilke S.K."/>
            <person name="Ahren D."/>
            <person name="Au C.H."/>
            <person name="Birren B.W."/>
            <person name="Borodovsky M."/>
            <person name="Burns C."/>
            <person name="Canback B."/>
            <person name="Casselton L.A."/>
            <person name="Cheng C.K."/>
            <person name="Deng J."/>
            <person name="Dietrich F.S."/>
            <person name="Fargo D.C."/>
            <person name="Farman M.L."/>
            <person name="Gathman A.C."/>
            <person name="Goldberg J."/>
            <person name="Guigo R."/>
            <person name="Hoegger P.J."/>
            <person name="Hooker J.B."/>
            <person name="Huggins A."/>
            <person name="James T.Y."/>
            <person name="Kamada T."/>
            <person name="Kilaru S."/>
            <person name="Kodira C."/>
            <person name="Kues U."/>
            <person name="Kupfer D."/>
            <person name="Kwan H.S."/>
            <person name="Lomsadze A."/>
            <person name="Li W."/>
            <person name="Lilly W.W."/>
            <person name="Ma L.J."/>
            <person name="Mackey A.J."/>
            <person name="Manning G."/>
            <person name="Martin F."/>
            <person name="Muraguchi H."/>
            <person name="Natvig D.O."/>
            <person name="Palmerini H."/>
            <person name="Ramesh M.A."/>
            <person name="Rehmeyer C.J."/>
            <person name="Roe B.A."/>
            <person name="Shenoy N."/>
            <person name="Stanke M."/>
            <person name="Ter-Hovhannisyan V."/>
            <person name="Tunlid A."/>
            <person name="Velagapudi R."/>
            <person name="Vision T.J."/>
            <person name="Zeng Q."/>
            <person name="Zolan M.E."/>
            <person name="Pukkila P.J."/>
        </authorList>
    </citation>
    <scope>NUCLEOTIDE SEQUENCE [LARGE SCALE GENOMIC DNA]</scope>
    <source>
        <strain evidence="3">Okayama-7 / 130 / ATCC MYA-4618 / FGSC 9003</strain>
    </source>
</reference>
<keyword evidence="1" id="KW-0812">Transmembrane</keyword>
<dbReference type="InParanoid" id="A8NGU8"/>
<evidence type="ECO:0000313" key="3">
    <source>
        <dbReference type="Proteomes" id="UP000001861"/>
    </source>
</evidence>
<dbReference type="AlphaFoldDB" id="A8NGU8"/>
<keyword evidence="1" id="KW-0472">Membrane</keyword>
<feature type="transmembrane region" description="Helical" evidence="1">
    <location>
        <begin position="21"/>
        <end position="47"/>
    </location>
</feature>
<gene>
    <name evidence="2" type="ORF">CC1G_03821</name>
</gene>
<keyword evidence="1" id="KW-1133">Transmembrane helix</keyword>
<accession>A8NGU8</accession>
<dbReference type="GeneID" id="6010102"/>
<protein>
    <recommendedName>
        <fullName evidence="4">MARVEL domain-containing protein</fullName>
    </recommendedName>
</protein>
<dbReference type="EMBL" id="AACS02000002">
    <property type="protein sequence ID" value="EAU88149.2"/>
    <property type="molecule type" value="Genomic_DNA"/>
</dbReference>
<dbReference type="HOGENOM" id="CLU_1180147_0_0_1"/>
<evidence type="ECO:0008006" key="4">
    <source>
        <dbReference type="Google" id="ProtNLM"/>
    </source>
</evidence>
<organism evidence="2 3">
    <name type="scientific">Coprinopsis cinerea (strain Okayama-7 / 130 / ATCC MYA-4618 / FGSC 9003)</name>
    <name type="common">Inky cap fungus</name>
    <name type="synonym">Hormographiella aspergillata</name>
    <dbReference type="NCBI Taxonomy" id="240176"/>
    <lineage>
        <taxon>Eukaryota</taxon>
        <taxon>Fungi</taxon>
        <taxon>Dikarya</taxon>
        <taxon>Basidiomycota</taxon>
        <taxon>Agaricomycotina</taxon>
        <taxon>Agaricomycetes</taxon>
        <taxon>Agaricomycetidae</taxon>
        <taxon>Agaricales</taxon>
        <taxon>Agaricineae</taxon>
        <taxon>Psathyrellaceae</taxon>
        <taxon>Coprinopsis</taxon>
    </lineage>
</organism>
<feature type="transmembrane region" description="Helical" evidence="1">
    <location>
        <begin position="129"/>
        <end position="156"/>
    </location>
</feature>
<evidence type="ECO:0000256" key="1">
    <source>
        <dbReference type="SAM" id="Phobius"/>
    </source>
</evidence>
<dbReference type="Proteomes" id="UP000001861">
    <property type="component" value="Unassembled WGS sequence"/>
</dbReference>
<feature type="transmembrane region" description="Helical" evidence="1">
    <location>
        <begin position="53"/>
        <end position="77"/>
    </location>
</feature>
<proteinExistence type="predicted"/>
<dbReference type="OrthoDB" id="2975119at2759"/>
<dbReference type="eggNOG" id="ENOG502R2JT">
    <property type="taxonomic scope" value="Eukaryota"/>
</dbReference>
<keyword evidence="3" id="KW-1185">Reference proteome</keyword>
<comment type="caution">
    <text evidence="2">The sequence shown here is derived from an EMBL/GenBank/DDBJ whole genome shotgun (WGS) entry which is preliminary data.</text>
</comment>
<dbReference type="KEGG" id="cci:CC1G_03821"/>
<sequence length="235" mass="26148">MSMAVKAELHDVPFPQIRMATVLRVLFVVVVSLLHIISILLLGLALALGSGGFFQTGAIAIDWLALITMAVMLLHRVRHPEREYIRPRSLVGFGALIIFSGANLVLLLVRLTDGKESLIDDFSALKNPRATACAVLVMAGLATLSSIVGFIISWFGCYIEPFPKPKPWISRPILNWYPHPIETPSIPDSPAHSGELGHMHGKYDTNYIPAWRPTSTWRQMNESKEQWSDVSLREP</sequence>
<dbReference type="OMA" id="VNDFAML"/>